<dbReference type="InterPro" id="IPR041212">
    <property type="entry name" value="Vta1_C"/>
</dbReference>
<dbReference type="GO" id="GO:0010008">
    <property type="term" value="C:endosome membrane"/>
    <property type="evidence" value="ECO:0007669"/>
    <property type="project" value="UniProtKB-SubCell"/>
</dbReference>
<feature type="region of interest" description="Disordered" evidence="9">
    <location>
        <begin position="159"/>
        <end position="318"/>
    </location>
</feature>
<keyword evidence="4" id="KW-0813">Transport</keyword>
<sequence length="422" mass="44709">MAQQPPAALKQADSNLFKTANRAVQLASAKPIVAYWCEYYVVNQILARQLHQEDPEILNYTTTLMDKLEEAKTKFAAEEAVMDDDVAKVYIEQFAQDTLDRAQKVIRANKCTQQTANTFDAAATFLNLLSVWGPLDADTKQKIKYAKWNTLRILKAIKEGTDPNESNPKPDPEPAALESDELNPLGMTSPSAGPFPATVEDVPESSSIRGDPSLVSQPQTPASAVAPHQQDSMTLPDASHGNSGYFDSTAAPQPPSIPSPMSPPLQASAGPGDLPQRWTPTPPAADAAFSPPPSKVEDNEHTQASAPAPAPGPPTFAPSPAAMPAVAPPPALVSPPASYMDMVPTPSTVSYGQPSAPAINSSKATANSSTAPTIAPGGYNIDDDSIRKAQKHCKWAISALNFEDAATAVKELELALQTLGAR</sequence>
<dbReference type="PANTHER" id="PTHR46009:SF1">
    <property type="entry name" value="VACUOLAR PROTEIN SORTING-ASSOCIATED PROTEIN VTA1 HOMOLOG"/>
    <property type="match status" value="1"/>
</dbReference>
<dbReference type="Gene3D" id="1.25.40.270">
    <property type="entry name" value="Vacuolar protein sorting-associated protein vta1"/>
    <property type="match status" value="1"/>
</dbReference>
<dbReference type="PANTHER" id="PTHR46009">
    <property type="entry name" value="VACUOLAR PROTEIN SORTING-ASSOCIATED PROTEIN VTA1 HOMOLOG"/>
    <property type="match status" value="1"/>
</dbReference>
<dbReference type="InterPro" id="IPR044538">
    <property type="entry name" value="Vta1-like"/>
</dbReference>
<evidence type="ECO:0000256" key="7">
    <source>
        <dbReference type="ARBA" id="ARBA00022927"/>
    </source>
</evidence>
<dbReference type="GO" id="GO:0015031">
    <property type="term" value="P:protein transport"/>
    <property type="evidence" value="ECO:0007669"/>
    <property type="project" value="UniProtKB-KW"/>
</dbReference>
<evidence type="ECO:0000256" key="1">
    <source>
        <dbReference type="ARBA" id="ARBA00004481"/>
    </source>
</evidence>
<dbReference type="GeneID" id="41960804"/>
<protein>
    <submittedName>
        <fullName evidence="13">Uncharacterized protein</fullName>
    </submittedName>
</protein>
<feature type="compositionally biased region" description="Polar residues" evidence="9">
    <location>
        <begin position="204"/>
        <end position="222"/>
    </location>
</feature>
<dbReference type="Pfam" id="PF18097">
    <property type="entry name" value="Vta1_C"/>
    <property type="match status" value="1"/>
</dbReference>
<dbReference type="GO" id="GO:0032511">
    <property type="term" value="P:late endosome to vacuole transport via multivesicular body sorting pathway"/>
    <property type="evidence" value="ECO:0007669"/>
    <property type="project" value="InterPro"/>
</dbReference>
<reference evidence="13" key="2">
    <citation type="submission" date="2019-10" db="EMBL/GenBank/DDBJ databases">
        <authorList>
            <consortium name="NCBI Genome Project"/>
        </authorList>
    </citation>
    <scope>NUCLEOTIDE SEQUENCE</scope>
    <source>
        <strain evidence="13">NI907</strain>
    </source>
</reference>
<evidence type="ECO:0000256" key="4">
    <source>
        <dbReference type="ARBA" id="ARBA00022448"/>
    </source>
</evidence>
<evidence type="ECO:0000256" key="3">
    <source>
        <dbReference type="ARBA" id="ARBA00007895"/>
    </source>
</evidence>
<dbReference type="InterPro" id="IPR039431">
    <property type="entry name" value="Vta1/CALS_N"/>
</dbReference>
<dbReference type="Pfam" id="PF04652">
    <property type="entry name" value="Vta1"/>
    <property type="match status" value="1"/>
</dbReference>
<evidence type="ECO:0000256" key="8">
    <source>
        <dbReference type="ARBA" id="ARBA00023136"/>
    </source>
</evidence>
<keyword evidence="12" id="KW-1185">Reference proteome</keyword>
<gene>
    <name evidence="13" type="ORF">PgNI_05865</name>
</gene>
<dbReference type="Proteomes" id="UP000515153">
    <property type="component" value="Chromosome I"/>
</dbReference>
<evidence type="ECO:0000256" key="6">
    <source>
        <dbReference type="ARBA" id="ARBA00022753"/>
    </source>
</evidence>
<evidence type="ECO:0000259" key="11">
    <source>
        <dbReference type="Pfam" id="PF18097"/>
    </source>
</evidence>
<dbReference type="KEGG" id="pgri:PgNI_05865"/>
<dbReference type="GO" id="GO:0005771">
    <property type="term" value="C:multivesicular body"/>
    <property type="evidence" value="ECO:0007669"/>
    <property type="project" value="TreeGrafter"/>
</dbReference>
<keyword evidence="8" id="KW-0472">Membrane</keyword>
<feature type="domain" description="Vta1 C-terminal" evidence="11">
    <location>
        <begin position="384"/>
        <end position="419"/>
    </location>
</feature>
<comment type="similarity">
    <text evidence="3">Belongs to the VTA1 family.</text>
</comment>
<keyword evidence="6" id="KW-0967">Endosome</keyword>
<evidence type="ECO:0000313" key="13">
    <source>
        <dbReference type="RefSeq" id="XP_030981784.1"/>
    </source>
</evidence>
<keyword evidence="5" id="KW-0963">Cytoplasm</keyword>
<evidence type="ECO:0000256" key="2">
    <source>
        <dbReference type="ARBA" id="ARBA00004496"/>
    </source>
</evidence>
<reference evidence="12 13" key="1">
    <citation type="journal article" date="2019" name="Mol. Biol. Evol.">
        <title>Blast fungal genomes show frequent chromosomal changes, gene gains and losses, and effector gene turnover.</title>
        <authorList>
            <person name="Gomez Luciano L.B."/>
            <person name="Jason Tsai I."/>
            <person name="Chuma I."/>
            <person name="Tosa Y."/>
            <person name="Chen Y.H."/>
            <person name="Li J.Y."/>
            <person name="Li M.Y."/>
            <person name="Jade Lu M.Y."/>
            <person name="Nakayashiki H."/>
            <person name="Li W.H."/>
        </authorList>
    </citation>
    <scope>NUCLEOTIDE SEQUENCE [LARGE SCALE GENOMIC DNA]</scope>
    <source>
        <strain evidence="12 13">NI907</strain>
    </source>
</reference>
<reference evidence="13" key="3">
    <citation type="submission" date="2025-08" db="UniProtKB">
        <authorList>
            <consortium name="RefSeq"/>
        </authorList>
    </citation>
    <scope>IDENTIFICATION</scope>
    <source>
        <strain evidence="13">NI907</strain>
    </source>
</reference>
<keyword evidence="7" id="KW-0653">Protein transport</keyword>
<feature type="compositionally biased region" description="Pro residues" evidence="9">
    <location>
        <begin position="308"/>
        <end position="317"/>
    </location>
</feature>
<dbReference type="OrthoDB" id="391137at2759"/>
<dbReference type="InterPro" id="IPR023175">
    <property type="entry name" value="Vta1/CALS_N_sf"/>
</dbReference>
<feature type="compositionally biased region" description="Low complexity" evidence="9">
    <location>
        <begin position="358"/>
        <end position="371"/>
    </location>
</feature>
<proteinExistence type="inferred from homology"/>
<dbReference type="Gene3D" id="1.20.5.420">
    <property type="entry name" value="Immunoglobulin FC, subunit C"/>
    <property type="match status" value="1"/>
</dbReference>
<organism evidence="12 13">
    <name type="scientific">Pyricularia grisea</name>
    <name type="common">Crabgrass-specific blast fungus</name>
    <name type="synonym">Magnaporthe grisea</name>
    <dbReference type="NCBI Taxonomy" id="148305"/>
    <lineage>
        <taxon>Eukaryota</taxon>
        <taxon>Fungi</taxon>
        <taxon>Dikarya</taxon>
        <taxon>Ascomycota</taxon>
        <taxon>Pezizomycotina</taxon>
        <taxon>Sordariomycetes</taxon>
        <taxon>Sordariomycetidae</taxon>
        <taxon>Magnaporthales</taxon>
        <taxon>Pyriculariaceae</taxon>
        <taxon>Pyricularia</taxon>
    </lineage>
</organism>
<feature type="region of interest" description="Disordered" evidence="9">
    <location>
        <begin position="351"/>
        <end position="379"/>
    </location>
</feature>
<evidence type="ECO:0000256" key="5">
    <source>
        <dbReference type="ARBA" id="ARBA00022490"/>
    </source>
</evidence>
<feature type="compositionally biased region" description="Pro residues" evidence="9">
    <location>
        <begin position="252"/>
        <end position="263"/>
    </location>
</feature>
<dbReference type="RefSeq" id="XP_030981784.1">
    <property type="nucleotide sequence ID" value="XM_031125895.1"/>
</dbReference>
<evidence type="ECO:0000259" key="10">
    <source>
        <dbReference type="Pfam" id="PF04652"/>
    </source>
</evidence>
<comment type="subcellular location">
    <subcellularLocation>
        <location evidence="2">Cytoplasm</location>
    </subcellularLocation>
    <subcellularLocation>
        <location evidence="1">Endosome membrane</location>
        <topology evidence="1">Peripheral membrane protein</topology>
    </subcellularLocation>
</comment>
<accession>A0A6P8B432</accession>
<evidence type="ECO:0000256" key="9">
    <source>
        <dbReference type="SAM" id="MobiDB-lite"/>
    </source>
</evidence>
<name>A0A6P8B432_PYRGI</name>
<feature type="domain" description="Vta1/callose synthase N-terminal" evidence="10">
    <location>
        <begin position="19"/>
        <end position="159"/>
    </location>
</feature>
<evidence type="ECO:0000313" key="12">
    <source>
        <dbReference type="Proteomes" id="UP000515153"/>
    </source>
</evidence>
<dbReference type="AlphaFoldDB" id="A0A6P8B432"/>